<keyword evidence="2" id="KW-0560">Oxidoreductase</keyword>
<dbReference type="GO" id="GO:0016491">
    <property type="term" value="F:oxidoreductase activity"/>
    <property type="evidence" value="ECO:0007669"/>
    <property type="project" value="UniProtKB-KW"/>
</dbReference>
<proteinExistence type="inferred from homology"/>
<reference evidence="3 4" key="1">
    <citation type="submission" date="2018-07" db="EMBL/GenBank/DDBJ databases">
        <title>Genomic Encyclopedia of Type Strains, Phase III (KMG-III): the genomes of soil and plant-associated and newly described type strains.</title>
        <authorList>
            <person name="Whitman W."/>
        </authorList>
    </citation>
    <scope>NUCLEOTIDE SEQUENCE [LARGE SCALE GENOMIC DNA]</scope>
    <source>
        <strain evidence="3 4">CECT 8575</strain>
    </source>
</reference>
<dbReference type="Gene3D" id="3.40.50.720">
    <property type="entry name" value="NAD(P)-binding Rossmann-like Domain"/>
    <property type="match status" value="1"/>
</dbReference>
<sequence>MAKREYRLEGRTAFVTGAAGGLGSGICRRLLDDGAEVVGLDIASPEETAQAVGEEDDRFHAVRCDVGDPDSTRRVCAEWGERLGGVDVLVNNAGLLSGRSDLLNATKEQMLSYFETNSVGALLMVQGCHSWLRASTFGGRIVNVASRTFHTGSPCQLAYVASKGALVGMTRVMARELGSDEITVNAVMPAQVATPGTRQHSSDEVFARTMSQQAIQKFVTPDDFAGLVSFLASDDGALMTGQTLVYDGGGLLH</sequence>
<dbReference type="PRINTS" id="PR00081">
    <property type="entry name" value="GDHRDH"/>
</dbReference>
<gene>
    <name evidence="3" type="ORF">DFQ14_10940</name>
</gene>
<evidence type="ECO:0000256" key="2">
    <source>
        <dbReference type="ARBA" id="ARBA00023002"/>
    </source>
</evidence>
<dbReference type="RefSeq" id="WP_114453783.1">
    <property type="nucleotide sequence ID" value="NZ_QPJC01000009.1"/>
</dbReference>
<accession>A0A368VMM2</accession>
<dbReference type="InterPro" id="IPR002347">
    <property type="entry name" value="SDR_fam"/>
</dbReference>
<dbReference type="SUPFAM" id="SSF51735">
    <property type="entry name" value="NAD(P)-binding Rossmann-fold domains"/>
    <property type="match status" value="1"/>
</dbReference>
<dbReference type="FunFam" id="3.40.50.720:FF:000084">
    <property type="entry name" value="Short-chain dehydrogenase reductase"/>
    <property type="match status" value="1"/>
</dbReference>
<dbReference type="AlphaFoldDB" id="A0A368VMM2"/>
<organism evidence="3 4">
    <name type="scientific">Halopolyspora algeriensis</name>
    <dbReference type="NCBI Taxonomy" id="1500506"/>
    <lineage>
        <taxon>Bacteria</taxon>
        <taxon>Bacillati</taxon>
        <taxon>Actinomycetota</taxon>
        <taxon>Actinomycetes</taxon>
        <taxon>Actinomycetes incertae sedis</taxon>
        <taxon>Halopolyspora</taxon>
    </lineage>
</organism>
<comment type="caution">
    <text evidence="3">The sequence shown here is derived from an EMBL/GenBank/DDBJ whole genome shotgun (WGS) entry which is preliminary data.</text>
</comment>
<dbReference type="InterPro" id="IPR036291">
    <property type="entry name" value="NAD(P)-bd_dom_sf"/>
</dbReference>
<evidence type="ECO:0000313" key="4">
    <source>
        <dbReference type="Proteomes" id="UP000253495"/>
    </source>
</evidence>
<dbReference type="PANTHER" id="PTHR24321:SF8">
    <property type="entry name" value="ESTRADIOL 17-BETA-DEHYDROGENASE 8-RELATED"/>
    <property type="match status" value="1"/>
</dbReference>
<evidence type="ECO:0000313" key="3">
    <source>
        <dbReference type="EMBL" id="RCW40963.1"/>
    </source>
</evidence>
<name>A0A368VMM2_9ACTN</name>
<dbReference type="InterPro" id="IPR020904">
    <property type="entry name" value="Sc_DH/Rdtase_CS"/>
</dbReference>
<dbReference type="Pfam" id="PF13561">
    <property type="entry name" value="adh_short_C2"/>
    <property type="match status" value="1"/>
</dbReference>
<dbReference type="PROSITE" id="PS00061">
    <property type="entry name" value="ADH_SHORT"/>
    <property type="match status" value="1"/>
</dbReference>
<dbReference type="CDD" id="cd05233">
    <property type="entry name" value="SDR_c"/>
    <property type="match status" value="1"/>
</dbReference>
<dbReference type="PANTHER" id="PTHR24321">
    <property type="entry name" value="DEHYDROGENASES, SHORT CHAIN"/>
    <property type="match status" value="1"/>
</dbReference>
<protein>
    <submittedName>
        <fullName evidence="3">p-cumic alcohol dehydrogenase</fullName>
    </submittedName>
</protein>
<comment type="similarity">
    <text evidence="1">Belongs to the short-chain dehydrogenases/reductases (SDR) family.</text>
</comment>
<dbReference type="PRINTS" id="PR00080">
    <property type="entry name" value="SDRFAMILY"/>
</dbReference>
<keyword evidence="4" id="KW-1185">Reference proteome</keyword>
<dbReference type="Proteomes" id="UP000253495">
    <property type="component" value="Unassembled WGS sequence"/>
</dbReference>
<dbReference type="OrthoDB" id="517007at2"/>
<evidence type="ECO:0000256" key="1">
    <source>
        <dbReference type="ARBA" id="ARBA00006484"/>
    </source>
</evidence>
<dbReference type="EMBL" id="QPJC01000009">
    <property type="protein sequence ID" value="RCW40963.1"/>
    <property type="molecule type" value="Genomic_DNA"/>
</dbReference>